<evidence type="ECO:0000256" key="1">
    <source>
        <dbReference type="SAM" id="Phobius"/>
    </source>
</evidence>
<reference evidence="2 3" key="1">
    <citation type="submission" date="2019-08" db="EMBL/GenBank/DDBJ databases">
        <title>Deep-cultivation of Planctomycetes and their phenomic and genomic characterization uncovers novel biology.</title>
        <authorList>
            <person name="Wiegand S."/>
            <person name="Jogler M."/>
            <person name="Boedeker C."/>
            <person name="Pinto D."/>
            <person name="Vollmers J."/>
            <person name="Rivas-Marin E."/>
            <person name="Kohn T."/>
            <person name="Peeters S.H."/>
            <person name="Heuer A."/>
            <person name="Rast P."/>
            <person name="Oberbeckmann S."/>
            <person name="Bunk B."/>
            <person name="Jeske O."/>
            <person name="Meyerdierks A."/>
            <person name="Storesund J.E."/>
            <person name="Kallscheuer N."/>
            <person name="Luecker S."/>
            <person name="Lage O.M."/>
            <person name="Pohl T."/>
            <person name="Merkel B.J."/>
            <person name="Hornburger P."/>
            <person name="Mueller R.-W."/>
            <person name="Bruemmer F."/>
            <person name="Labrenz M."/>
            <person name="Spormann A.M."/>
            <person name="Op den Camp H."/>
            <person name="Overmann J."/>
            <person name="Amann R."/>
            <person name="Jetten M.S.M."/>
            <person name="Mascher T."/>
            <person name="Medema M.H."/>
            <person name="Devos D.P."/>
            <person name="Kaster A.-K."/>
            <person name="Ovreas L."/>
            <person name="Rohde M."/>
            <person name="Galperin M.Y."/>
            <person name="Jogler C."/>
        </authorList>
    </citation>
    <scope>NUCLEOTIDE SEQUENCE [LARGE SCALE GENOMIC DNA]</scope>
    <source>
        <strain evidence="2 3">Pr1d</strain>
    </source>
</reference>
<protein>
    <submittedName>
        <fullName evidence="2">ABC-2 family transporter protein</fullName>
    </submittedName>
</protein>
<dbReference type="EMBL" id="CP042913">
    <property type="protein sequence ID" value="QEG35516.1"/>
    <property type="molecule type" value="Genomic_DNA"/>
</dbReference>
<dbReference type="KEGG" id="bgok:Pr1d_28170"/>
<dbReference type="OrthoDB" id="5524691at2"/>
<sequence length="555" mass="61212">MSAGTIPNPSPVQESVEQAGSMGMFTSLLAWLERMIDRVNPILVKETRQALKSRQFVATFLIVLIACWAASFAVVAIIGPDVYYVASGPTMLIVYAMILAIPLILIVPFTAFRSLAAEQEENTYELLSITSLSAKQIISGKLGSAAVQMMVYMCAVSPCIAFTYLLRGVDIPTIVFMLIYFMFLCMGLSMLGLQAGTSVKARQTHVLISLLFVLSLAIVLLSTISVIPEFVEEGLVNFQERWFWITNLAALSFYSSLFALLHATAAAQIGFNSDNHSTPIRKCMLILHACMIGWIGAIVFIEPPTIEFFLQMVLTATAGSVVFWYIMGAFMTSEWPHLSRRVMRSLPSSTLGRVFLTWFNPGPHTGYMFAVSTLTAMTIAGLAVTAWVPTSRNWPSHNTVVYFLLLSWCYFVIFLGVGKLITSLMRTVTYVQLSAGFLIQLVLLLIACGIPQVIYLMTPSLRMGSDFSFLQVSNPIWTLVTLIDNGPQAVEANTLLMILVPTAIIVLLLNLRTLAVDIQYLPRSLPARVAQDESELHPLAEVKPGNPWEEEATEA</sequence>
<feature type="transmembrane region" description="Helical" evidence="1">
    <location>
        <begin position="145"/>
        <end position="165"/>
    </location>
</feature>
<keyword evidence="3" id="KW-1185">Reference proteome</keyword>
<dbReference type="Proteomes" id="UP000323917">
    <property type="component" value="Chromosome"/>
</dbReference>
<evidence type="ECO:0000313" key="2">
    <source>
        <dbReference type="EMBL" id="QEG35516.1"/>
    </source>
</evidence>
<feature type="transmembrane region" description="Helical" evidence="1">
    <location>
        <begin position="283"/>
        <end position="302"/>
    </location>
</feature>
<organism evidence="2 3">
    <name type="scientific">Bythopirellula goksoeyrii</name>
    <dbReference type="NCBI Taxonomy" id="1400387"/>
    <lineage>
        <taxon>Bacteria</taxon>
        <taxon>Pseudomonadati</taxon>
        <taxon>Planctomycetota</taxon>
        <taxon>Planctomycetia</taxon>
        <taxon>Pirellulales</taxon>
        <taxon>Lacipirellulaceae</taxon>
        <taxon>Bythopirellula</taxon>
    </lineage>
</organism>
<dbReference type="AlphaFoldDB" id="A0A5B9QF34"/>
<feature type="transmembrane region" description="Helical" evidence="1">
    <location>
        <begin position="308"/>
        <end position="330"/>
    </location>
</feature>
<feature type="transmembrane region" description="Helical" evidence="1">
    <location>
        <begin position="248"/>
        <end position="271"/>
    </location>
</feature>
<accession>A0A5B9QF34</accession>
<feature type="transmembrane region" description="Helical" evidence="1">
    <location>
        <begin position="56"/>
        <end position="79"/>
    </location>
</feature>
<evidence type="ECO:0000313" key="3">
    <source>
        <dbReference type="Proteomes" id="UP000323917"/>
    </source>
</evidence>
<feature type="transmembrane region" description="Helical" evidence="1">
    <location>
        <begin position="495"/>
        <end position="515"/>
    </location>
</feature>
<feature type="transmembrane region" description="Helical" evidence="1">
    <location>
        <begin position="433"/>
        <end position="455"/>
    </location>
</feature>
<gene>
    <name evidence="2" type="ORF">Pr1d_28170</name>
</gene>
<keyword evidence="1" id="KW-0472">Membrane</keyword>
<keyword evidence="1" id="KW-1133">Transmembrane helix</keyword>
<dbReference type="RefSeq" id="WP_148074022.1">
    <property type="nucleotide sequence ID" value="NZ_CP042913.1"/>
</dbReference>
<keyword evidence="1" id="KW-0812">Transmembrane</keyword>
<feature type="transmembrane region" description="Helical" evidence="1">
    <location>
        <begin position="91"/>
        <end position="112"/>
    </location>
</feature>
<name>A0A5B9QF34_9BACT</name>
<feature type="transmembrane region" description="Helical" evidence="1">
    <location>
        <begin position="205"/>
        <end position="228"/>
    </location>
</feature>
<feature type="transmembrane region" description="Helical" evidence="1">
    <location>
        <begin position="171"/>
        <end position="193"/>
    </location>
</feature>
<feature type="transmembrane region" description="Helical" evidence="1">
    <location>
        <begin position="366"/>
        <end position="388"/>
    </location>
</feature>
<feature type="transmembrane region" description="Helical" evidence="1">
    <location>
        <begin position="400"/>
        <end position="421"/>
    </location>
</feature>
<proteinExistence type="predicted"/>